<feature type="domain" description="STAS" evidence="2">
    <location>
        <begin position="87"/>
        <end position="187"/>
    </location>
</feature>
<dbReference type="InterPro" id="IPR058548">
    <property type="entry name" value="MlaB-like_STAS"/>
</dbReference>
<feature type="region of interest" description="Disordered" evidence="1">
    <location>
        <begin position="1"/>
        <end position="29"/>
    </location>
</feature>
<accession>A0A5B8U4B9</accession>
<evidence type="ECO:0000313" key="4">
    <source>
        <dbReference type="Proteomes" id="UP000321805"/>
    </source>
</evidence>
<dbReference type="InterPro" id="IPR036513">
    <property type="entry name" value="STAS_dom_sf"/>
</dbReference>
<dbReference type="Proteomes" id="UP000321805">
    <property type="component" value="Chromosome"/>
</dbReference>
<dbReference type="EMBL" id="CP042430">
    <property type="protein sequence ID" value="QEC47903.1"/>
    <property type="molecule type" value="Genomic_DNA"/>
</dbReference>
<evidence type="ECO:0000256" key="1">
    <source>
        <dbReference type="SAM" id="MobiDB-lite"/>
    </source>
</evidence>
<dbReference type="PROSITE" id="PS50801">
    <property type="entry name" value="STAS"/>
    <property type="match status" value="1"/>
</dbReference>
<evidence type="ECO:0000259" key="2">
    <source>
        <dbReference type="PROSITE" id="PS50801"/>
    </source>
</evidence>
<reference evidence="3 4" key="1">
    <citation type="journal article" date="2018" name="J. Microbiol.">
        <title>Baekduia soli gen. nov., sp. nov., a novel bacterium isolated from the soil of Baekdu Mountain and proposal of a novel family name, Baekduiaceae fam. nov.</title>
        <authorList>
            <person name="An D.S."/>
            <person name="Siddiqi M.Z."/>
            <person name="Kim K.H."/>
            <person name="Yu H.S."/>
            <person name="Im W.T."/>
        </authorList>
    </citation>
    <scope>NUCLEOTIDE SEQUENCE [LARGE SCALE GENOMIC DNA]</scope>
    <source>
        <strain evidence="3 4">BR7-21</strain>
    </source>
</reference>
<dbReference type="InterPro" id="IPR002645">
    <property type="entry name" value="STAS_dom"/>
</dbReference>
<organism evidence="3 4">
    <name type="scientific">Baekduia soli</name>
    <dbReference type="NCBI Taxonomy" id="496014"/>
    <lineage>
        <taxon>Bacteria</taxon>
        <taxon>Bacillati</taxon>
        <taxon>Actinomycetota</taxon>
        <taxon>Thermoleophilia</taxon>
        <taxon>Solirubrobacterales</taxon>
        <taxon>Baekduiaceae</taxon>
        <taxon>Baekduia</taxon>
    </lineage>
</organism>
<feature type="compositionally biased region" description="Basic and acidic residues" evidence="1">
    <location>
        <begin position="17"/>
        <end position="27"/>
    </location>
</feature>
<protein>
    <submittedName>
        <fullName evidence="3">STAS domain-containing protein</fullName>
    </submittedName>
</protein>
<dbReference type="SUPFAM" id="SSF52091">
    <property type="entry name" value="SpoIIaa-like"/>
    <property type="match status" value="1"/>
</dbReference>
<feature type="region of interest" description="Disordered" evidence="1">
    <location>
        <begin position="39"/>
        <end position="58"/>
    </location>
</feature>
<sequence>MPRRCAGADAAGGSPRSSRDPTAETRHVVSSKCVPFRGSAPRARTCQAPLPGEHMNDDRDDRAVRRARWTAHQVRRRRADSVQADTFRIRVDDDAEVPRLVLAGDVDIGALPRVRAALRSVLAAAPEAVDVDFSEVELLETTAAAVLARTQAAASEQGVSLRMTGARGVPARLLKLAGARGVGIESE</sequence>
<gene>
    <name evidence="3" type="ORF">FSW04_10195</name>
</gene>
<dbReference type="CDD" id="cd07043">
    <property type="entry name" value="STAS_anti-anti-sigma_factors"/>
    <property type="match status" value="1"/>
</dbReference>
<dbReference type="KEGG" id="bsol:FSW04_10195"/>
<name>A0A5B8U4B9_9ACTN</name>
<proteinExistence type="predicted"/>
<dbReference type="Gene3D" id="3.30.750.24">
    <property type="entry name" value="STAS domain"/>
    <property type="match status" value="1"/>
</dbReference>
<dbReference type="AlphaFoldDB" id="A0A5B8U4B9"/>
<evidence type="ECO:0000313" key="3">
    <source>
        <dbReference type="EMBL" id="QEC47903.1"/>
    </source>
</evidence>
<dbReference type="Pfam" id="PF13466">
    <property type="entry name" value="STAS_2"/>
    <property type="match status" value="1"/>
</dbReference>
<keyword evidence="4" id="KW-1185">Reference proteome</keyword>